<dbReference type="EMBL" id="JBHTJT010000022">
    <property type="protein sequence ID" value="MFD0980547.1"/>
    <property type="molecule type" value="Genomic_DNA"/>
</dbReference>
<keyword evidence="2" id="KW-0012">Acyltransferase</keyword>
<dbReference type="InterPro" id="IPR051908">
    <property type="entry name" value="Ribosomal_N-acetyltransferase"/>
</dbReference>
<dbReference type="PANTHER" id="PTHR43441:SF2">
    <property type="entry name" value="FAMILY ACETYLTRANSFERASE, PUTATIVE (AFU_ORTHOLOGUE AFUA_7G00850)-RELATED"/>
    <property type="match status" value="1"/>
</dbReference>
<evidence type="ECO:0000313" key="3">
    <source>
        <dbReference type="Proteomes" id="UP001597108"/>
    </source>
</evidence>
<dbReference type="Gene3D" id="3.40.630.30">
    <property type="match status" value="1"/>
</dbReference>
<feature type="domain" description="N-acetyltransferase" evidence="1">
    <location>
        <begin position="36"/>
        <end position="197"/>
    </location>
</feature>
<gene>
    <name evidence="2" type="ORF">ACFQ2S_12880</name>
</gene>
<protein>
    <submittedName>
        <fullName evidence="2">GNAT family N-acetyltransferase</fullName>
        <ecNumber evidence="2">2.3.-.-</ecNumber>
    </submittedName>
</protein>
<comment type="caution">
    <text evidence="2">The sequence shown here is derived from an EMBL/GenBank/DDBJ whole genome shotgun (WGS) entry which is preliminary data.</text>
</comment>
<sequence>MVLTREPRTNALGQPIGWPLDVALPRPRPHKAPMQGRFCTLEPADPEAHAASLFEAFATSTDDRIWTYLPYGPFDSAQALADWMRATCLGDDPMFFTVREAGKGQCLGLASYLRIDPGNGSVEVGHINFSPLVQRTPMATEAMFLMADHAMTGLGYRRYEWKCDALNAPSRAAAERLGFLYEGTFRQATHYKGRNRDTAWFALTDGDWPRVRTALQAWLAAENFDAEGRQRCSLAEIRDAESAGAREET</sequence>
<name>A0ABW3IQY7_9RHOB</name>
<proteinExistence type="predicted"/>
<dbReference type="GO" id="GO:0016746">
    <property type="term" value="F:acyltransferase activity"/>
    <property type="evidence" value="ECO:0007669"/>
    <property type="project" value="UniProtKB-KW"/>
</dbReference>
<dbReference type="PROSITE" id="PS51186">
    <property type="entry name" value="GNAT"/>
    <property type="match status" value="1"/>
</dbReference>
<dbReference type="PANTHER" id="PTHR43441">
    <property type="entry name" value="RIBOSOMAL-PROTEIN-SERINE ACETYLTRANSFERASE"/>
    <property type="match status" value="1"/>
</dbReference>
<dbReference type="EC" id="2.3.-.-" evidence="2"/>
<accession>A0ABW3IQY7</accession>
<dbReference type="InterPro" id="IPR000182">
    <property type="entry name" value="GNAT_dom"/>
</dbReference>
<evidence type="ECO:0000259" key="1">
    <source>
        <dbReference type="PROSITE" id="PS51186"/>
    </source>
</evidence>
<dbReference type="Pfam" id="PF13302">
    <property type="entry name" value="Acetyltransf_3"/>
    <property type="match status" value="1"/>
</dbReference>
<keyword evidence="3" id="KW-1185">Reference proteome</keyword>
<dbReference type="InterPro" id="IPR016181">
    <property type="entry name" value="Acyl_CoA_acyltransferase"/>
</dbReference>
<reference evidence="3" key="1">
    <citation type="journal article" date="2019" name="Int. J. Syst. Evol. Microbiol.">
        <title>The Global Catalogue of Microorganisms (GCM) 10K type strain sequencing project: providing services to taxonomists for standard genome sequencing and annotation.</title>
        <authorList>
            <consortium name="The Broad Institute Genomics Platform"/>
            <consortium name="The Broad Institute Genome Sequencing Center for Infectious Disease"/>
            <person name="Wu L."/>
            <person name="Ma J."/>
        </authorList>
    </citation>
    <scope>NUCLEOTIDE SEQUENCE [LARGE SCALE GENOMIC DNA]</scope>
    <source>
        <strain evidence="3">CCUG 60524</strain>
    </source>
</reference>
<dbReference type="Proteomes" id="UP001597108">
    <property type="component" value="Unassembled WGS sequence"/>
</dbReference>
<dbReference type="RefSeq" id="WP_386075012.1">
    <property type="nucleotide sequence ID" value="NZ_JBHTJT010000022.1"/>
</dbReference>
<dbReference type="SUPFAM" id="SSF55729">
    <property type="entry name" value="Acyl-CoA N-acyltransferases (Nat)"/>
    <property type="match status" value="1"/>
</dbReference>
<organism evidence="2 3">
    <name type="scientific">Tropicimonas aquimaris</name>
    <dbReference type="NCBI Taxonomy" id="914152"/>
    <lineage>
        <taxon>Bacteria</taxon>
        <taxon>Pseudomonadati</taxon>
        <taxon>Pseudomonadota</taxon>
        <taxon>Alphaproteobacteria</taxon>
        <taxon>Rhodobacterales</taxon>
        <taxon>Roseobacteraceae</taxon>
        <taxon>Tropicimonas</taxon>
    </lineage>
</organism>
<evidence type="ECO:0000313" key="2">
    <source>
        <dbReference type="EMBL" id="MFD0980547.1"/>
    </source>
</evidence>
<keyword evidence="2" id="KW-0808">Transferase</keyword>